<dbReference type="GO" id="GO:0005829">
    <property type="term" value="C:cytosol"/>
    <property type="evidence" value="ECO:0007669"/>
    <property type="project" value="Ensembl"/>
</dbReference>
<feature type="domain" description="CARD" evidence="20">
    <location>
        <begin position="15"/>
        <end position="92"/>
    </location>
</feature>
<evidence type="ECO:0000256" key="4">
    <source>
        <dbReference type="ARBA" id="ARBA00004496"/>
    </source>
</evidence>
<dbReference type="GO" id="GO:0043123">
    <property type="term" value="P:positive regulation of canonical NF-kappaB signal transduction"/>
    <property type="evidence" value="ECO:0007669"/>
    <property type="project" value="Ensembl"/>
</dbReference>
<dbReference type="SUPFAM" id="SSF47986">
    <property type="entry name" value="DEATH domain"/>
    <property type="match status" value="1"/>
</dbReference>
<dbReference type="Pfam" id="PF17776">
    <property type="entry name" value="NLRC4_HD2"/>
    <property type="match status" value="1"/>
</dbReference>
<dbReference type="InterPro" id="IPR051261">
    <property type="entry name" value="NLR"/>
</dbReference>
<evidence type="ECO:0000256" key="7">
    <source>
        <dbReference type="ARBA" id="ARBA00022588"/>
    </source>
</evidence>
<sequence length="953" mass="107603">MEKQGHREMEGDPSESHSCIRLLKVNRELLVTHIRNIQCLVDNLLKNDYFSAEDAEIVYACPTQPDKVRKILDLVQSKGEEVSEFFLYVLQQLADAYVDLRPWLLEIGFSSSQLIQCKTIVNTDPVSRYTQKLRHQLGCDSKFMLCYAQKEELLLEETYTDTIMELVSFSNEILGSLSSLACLLDPGSDVLNEHGETVFVFGDAGVGKSMLLQRLQSLWASGRLGADIKFFFHFRCRIFSCFKESDTLSLQDLLFKHFCYPEQDPDEVFAFLLRFPQTALFTFDGLDELHSDFDLSRVPDTCSPWEPAHPLVLLANLLGGRLLQGARKLLTARTGVELPRQLLRKKVLLRGFSAGHLRAYARRMFPERAVQAQLLQQLEANPNLCSLCAVPLFCWIIFRCFQHFHVAFEGSPQQPDCAVTLTDVFLLVTEVHLNRVQPSSLVQRNTRSTAETFCAGLRTLRSLGRVARGGMERSLFVFCHDDVVASGLQEADLALGFLRSVPTPGPYGGQQSYEFFHVTLQAFFTALFLVLDDTVGTRELLHFFREWAPPGEAAPASCLPSLLPFQRWRSGRPAGSDLFKNKDHFQFTNLFLCGLLSKARQELLWRLVPAATLRRKRRALWMHLRASVRGYLRSLPRLQSGGFNQVQAMPTFLWMLRCIYETQSQKVARLAARGMCADYLKLTFCNACSADCSALSFVLHHLHKRLALDLDNNNLNDYGVRELQPCLSRLTVLRLSVNQITDSGVKVLCEELTKYKILTYLGLYSNQITDVGAKYVAQILEECKGLTHLKLGKNKITSEGGKRLALAVKSSTWICDIGMWGNQIGDEGAKAFAEALKNHPSLKFLSLAFNGISTEGGKSLAQALWHNTSLMTFWLTQNELNDEVAESFAETLRVNQTLKHLWLIQNQITAKGTAQLAKALQDNTGIMEICLNGNLIKPEEAKAFEEEKRLICF</sequence>
<dbReference type="GO" id="GO:0050830">
    <property type="term" value="P:defense response to Gram-positive bacterium"/>
    <property type="evidence" value="ECO:0007669"/>
    <property type="project" value="Ensembl"/>
</dbReference>
<dbReference type="FunFam" id="1.10.533.10:FF:000047">
    <property type="entry name" value="Nucleotide-binding oligomerization domain-containing protein 1"/>
    <property type="match status" value="1"/>
</dbReference>
<dbReference type="InterPro" id="IPR011029">
    <property type="entry name" value="DEATH-like_dom_sf"/>
</dbReference>
<dbReference type="PROSITE" id="PS50837">
    <property type="entry name" value="NACHT"/>
    <property type="match status" value="1"/>
</dbReference>
<dbReference type="FunFam" id="3.40.50.300:FF:001074">
    <property type="entry name" value="Nucleotide binding oligomerization domain containing 1"/>
    <property type="match status" value="1"/>
</dbReference>
<keyword evidence="13" id="KW-0832">Ubl conjugation</keyword>
<reference evidence="23 24" key="1">
    <citation type="submission" date="2025-04" db="UniProtKB">
        <authorList>
            <consortium name="RefSeq"/>
        </authorList>
    </citation>
    <scope>IDENTIFICATION</scope>
</reference>
<evidence type="ECO:0000256" key="19">
    <source>
        <dbReference type="ARBA" id="ARBA00070805"/>
    </source>
</evidence>
<dbReference type="Pfam" id="PF05729">
    <property type="entry name" value="NACHT"/>
    <property type="match status" value="1"/>
</dbReference>
<dbReference type="RefSeq" id="XP_004626575.1">
    <property type="nucleotide sequence ID" value="XM_004626518.2"/>
</dbReference>
<dbReference type="Gene3D" id="3.80.10.10">
    <property type="entry name" value="Ribonuclease Inhibitor"/>
    <property type="match status" value="1"/>
</dbReference>
<dbReference type="Gene3D" id="1.10.533.10">
    <property type="entry name" value="Death Domain, Fas"/>
    <property type="match status" value="1"/>
</dbReference>
<proteinExistence type="inferred from homology"/>
<dbReference type="InterPro" id="IPR001611">
    <property type="entry name" value="Leu-rich_rpt"/>
</dbReference>
<dbReference type="GO" id="GO:0042803">
    <property type="term" value="F:protein homodimerization activity"/>
    <property type="evidence" value="ECO:0007669"/>
    <property type="project" value="Ensembl"/>
</dbReference>
<evidence type="ECO:0000256" key="9">
    <source>
        <dbReference type="ARBA" id="ARBA00022703"/>
    </source>
</evidence>
<keyword evidence="17" id="KW-0449">Lipoprotein</keyword>
<keyword evidence="6" id="KW-0963">Cytoplasm</keyword>
<evidence type="ECO:0000256" key="16">
    <source>
        <dbReference type="ARBA" id="ARBA00023139"/>
    </source>
</evidence>
<organism evidence="22 23">
    <name type="scientific">Octodon degus</name>
    <name type="common">Degu</name>
    <name type="synonym">Sciurus degus</name>
    <dbReference type="NCBI Taxonomy" id="10160"/>
    <lineage>
        <taxon>Eukaryota</taxon>
        <taxon>Metazoa</taxon>
        <taxon>Chordata</taxon>
        <taxon>Craniata</taxon>
        <taxon>Vertebrata</taxon>
        <taxon>Euteleostomi</taxon>
        <taxon>Mammalia</taxon>
        <taxon>Eutheria</taxon>
        <taxon>Euarchontoglires</taxon>
        <taxon>Glires</taxon>
        <taxon>Rodentia</taxon>
        <taxon>Hystricomorpha</taxon>
        <taxon>Octodontidae</taxon>
        <taxon>Octodon</taxon>
    </lineage>
</organism>
<evidence type="ECO:0000256" key="17">
    <source>
        <dbReference type="ARBA" id="ARBA00023288"/>
    </source>
</evidence>
<dbReference type="GO" id="GO:0070371">
    <property type="term" value="P:ERK1 and ERK2 cascade"/>
    <property type="evidence" value="ECO:0007669"/>
    <property type="project" value="Ensembl"/>
</dbReference>
<dbReference type="GO" id="GO:0071225">
    <property type="term" value="P:cellular response to muramyl dipeptide"/>
    <property type="evidence" value="ECO:0007669"/>
    <property type="project" value="Ensembl"/>
</dbReference>
<dbReference type="GO" id="GO:0016324">
    <property type="term" value="C:apical plasma membrane"/>
    <property type="evidence" value="ECO:0007669"/>
    <property type="project" value="UniProtKB-SubCell"/>
</dbReference>
<dbReference type="PANTHER" id="PTHR24106">
    <property type="entry name" value="NACHT, LRR AND CARD DOMAINS-CONTAINING"/>
    <property type="match status" value="1"/>
</dbReference>
<evidence type="ECO:0000256" key="3">
    <source>
        <dbReference type="ARBA" id="ARBA00004221"/>
    </source>
</evidence>
<dbReference type="GeneTree" id="ENSGT00940000157845"/>
<evidence type="ECO:0000313" key="23">
    <source>
        <dbReference type="RefSeq" id="XP_004626575.1"/>
    </source>
</evidence>
<dbReference type="GO" id="GO:0032757">
    <property type="term" value="P:positive regulation of interleukin-8 production"/>
    <property type="evidence" value="ECO:0007669"/>
    <property type="project" value="Ensembl"/>
</dbReference>
<dbReference type="GO" id="GO:0044877">
    <property type="term" value="F:protein-containing complex binding"/>
    <property type="evidence" value="ECO:0007669"/>
    <property type="project" value="Ensembl"/>
</dbReference>
<evidence type="ECO:0000256" key="18">
    <source>
        <dbReference type="ARBA" id="ARBA00038296"/>
    </source>
</evidence>
<dbReference type="InterPro" id="IPR027417">
    <property type="entry name" value="P-loop_NTPase"/>
</dbReference>
<keyword evidence="8" id="KW-0433">Leucine-rich repeat</keyword>
<dbReference type="RefSeq" id="XP_023565706.1">
    <property type="nucleotide sequence ID" value="XM_023709938.1"/>
</dbReference>
<evidence type="ECO:0000313" key="25">
    <source>
        <dbReference type="RefSeq" id="XP_023565707.1"/>
    </source>
</evidence>
<dbReference type="AlphaFoldDB" id="A0A6P3EKP3"/>
<keyword evidence="10" id="KW-0677">Repeat</keyword>
<dbReference type="InterPro" id="IPR032675">
    <property type="entry name" value="LRR_dom_sf"/>
</dbReference>
<dbReference type="GO" id="GO:0070427">
    <property type="term" value="P:nucleotide-binding oligomerization domain containing 1 signaling pathway"/>
    <property type="evidence" value="ECO:0007669"/>
    <property type="project" value="Ensembl"/>
</dbReference>
<dbReference type="GO" id="GO:0045087">
    <property type="term" value="P:innate immune response"/>
    <property type="evidence" value="ECO:0007669"/>
    <property type="project" value="UniProtKB-KW"/>
</dbReference>
<dbReference type="Pfam" id="PF00619">
    <property type="entry name" value="CARD"/>
    <property type="match status" value="1"/>
</dbReference>
<dbReference type="CTD" id="10392"/>
<dbReference type="GeneID" id="101560403"/>
<keyword evidence="9" id="KW-0053">Apoptosis</keyword>
<dbReference type="GO" id="GO:0032760">
    <property type="term" value="P:positive regulation of tumor necrosis factor production"/>
    <property type="evidence" value="ECO:0007669"/>
    <property type="project" value="Ensembl"/>
</dbReference>
<dbReference type="GO" id="GO:0043130">
    <property type="term" value="F:ubiquitin binding"/>
    <property type="evidence" value="ECO:0007669"/>
    <property type="project" value="Ensembl"/>
</dbReference>
<dbReference type="GO" id="GO:0016045">
    <property type="term" value="P:detection of bacterium"/>
    <property type="evidence" value="ECO:0007669"/>
    <property type="project" value="Ensembl"/>
</dbReference>
<evidence type="ECO:0000256" key="5">
    <source>
        <dbReference type="ARBA" id="ARBA00022475"/>
    </source>
</evidence>
<evidence type="ECO:0000256" key="2">
    <source>
        <dbReference type="ARBA" id="ARBA00004193"/>
    </source>
</evidence>
<dbReference type="GO" id="GO:1904417">
    <property type="term" value="P:positive regulation of xenophagy"/>
    <property type="evidence" value="ECO:0007669"/>
    <property type="project" value="Ensembl"/>
</dbReference>
<dbReference type="Pfam" id="PF13516">
    <property type="entry name" value="LRR_6"/>
    <property type="match status" value="4"/>
</dbReference>
<dbReference type="FunFam" id="3.80.10.10:FF:000254">
    <property type="entry name" value="nucleotide-binding oligomerization domain-containing protein 1"/>
    <property type="match status" value="1"/>
</dbReference>
<dbReference type="GO" id="GO:0051403">
    <property type="term" value="P:stress-activated MAPK cascade"/>
    <property type="evidence" value="ECO:0007669"/>
    <property type="project" value="Ensembl"/>
</dbReference>
<dbReference type="GO" id="GO:0098792">
    <property type="term" value="P:xenophagy"/>
    <property type="evidence" value="ECO:0007669"/>
    <property type="project" value="Ensembl"/>
</dbReference>
<dbReference type="InterPro" id="IPR007111">
    <property type="entry name" value="NACHT_NTPase"/>
</dbReference>
<dbReference type="GO" id="GO:0002606">
    <property type="term" value="P:positive regulation of dendritic cell antigen processing and presentation"/>
    <property type="evidence" value="ECO:0007669"/>
    <property type="project" value="Ensembl"/>
</dbReference>
<dbReference type="SUPFAM" id="SSF52047">
    <property type="entry name" value="RNI-like"/>
    <property type="match status" value="1"/>
</dbReference>
<dbReference type="GO" id="GO:0007254">
    <property type="term" value="P:JNK cascade"/>
    <property type="evidence" value="ECO:0007669"/>
    <property type="project" value="Ensembl"/>
</dbReference>
<protein>
    <recommendedName>
        <fullName evidence="19">Nucleotide-binding oligomerization domain-containing protein 1</fullName>
    </recommendedName>
</protein>
<dbReference type="GO" id="GO:0038187">
    <property type="term" value="F:pattern recognition receptor activity"/>
    <property type="evidence" value="ECO:0007669"/>
    <property type="project" value="Ensembl"/>
</dbReference>
<dbReference type="Pfam" id="PF17779">
    <property type="entry name" value="WHD_NOD2"/>
    <property type="match status" value="1"/>
</dbReference>
<evidence type="ECO:0000256" key="10">
    <source>
        <dbReference type="ARBA" id="ARBA00022737"/>
    </source>
</evidence>
<dbReference type="GO" id="GO:1901224">
    <property type="term" value="P:positive regulation of non-canonical NF-kappaB signal transduction"/>
    <property type="evidence" value="ECO:0007669"/>
    <property type="project" value="Ensembl"/>
</dbReference>
<dbReference type="GO" id="GO:0005524">
    <property type="term" value="F:ATP binding"/>
    <property type="evidence" value="ECO:0007669"/>
    <property type="project" value="UniProtKB-KW"/>
</dbReference>
<evidence type="ECO:0000259" key="20">
    <source>
        <dbReference type="PROSITE" id="PS50209"/>
    </source>
</evidence>
<evidence type="ECO:0000259" key="21">
    <source>
        <dbReference type="PROSITE" id="PS50837"/>
    </source>
</evidence>
<dbReference type="OMA" id="AHWGMEK"/>
<feature type="domain" description="NACHT" evidence="21">
    <location>
        <begin position="196"/>
        <end position="531"/>
    </location>
</feature>
<dbReference type="GO" id="GO:0070374">
    <property type="term" value="P:positive regulation of ERK1 and ERK2 cascade"/>
    <property type="evidence" value="ECO:0007669"/>
    <property type="project" value="Ensembl"/>
</dbReference>
<gene>
    <name evidence="23 24 25" type="primary">Nod1</name>
</gene>
<evidence type="ECO:0000256" key="1">
    <source>
        <dbReference type="ARBA" id="ARBA00004187"/>
    </source>
</evidence>
<dbReference type="Gene3D" id="3.40.50.300">
    <property type="entry name" value="P-loop containing nucleotide triphosphate hydrolases"/>
    <property type="match status" value="1"/>
</dbReference>
<evidence type="ECO:0000256" key="12">
    <source>
        <dbReference type="ARBA" id="ARBA00022840"/>
    </source>
</evidence>
<dbReference type="GO" id="GO:0046330">
    <property type="term" value="P:positive regulation of JNK cascade"/>
    <property type="evidence" value="ECO:0007669"/>
    <property type="project" value="Ensembl"/>
</dbReference>
<keyword evidence="16" id="KW-0564">Palmitate</keyword>
<dbReference type="Proteomes" id="UP000515203">
    <property type="component" value="Unplaced"/>
</dbReference>
<dbReference type="FunFam" id="3.80.10.10:FF:000282">
    <property type="entry name" value="Nucleotide-binding oligomerization domain-containing protein 1"/>
    <property type="match status" value="1"/>
</dbReference>
<keyword evidence="15" id="KW-0472">Membrane</keyword>
<dbReference type="InterPro" id="IPR001315">
    <property type="entry name" value="CARD"/>
</dbReference>
<dbReference type="SMART" id="SM00368">
    <property type="entry name" value="LRR_RI"/>
    <property type="match status" value="8"/>
</dbReference>
<comment type="similarity">
    <text evidence="18">Belongs to the NOD1-NOD2 family.</text>
</comment>
<dbReference type="PROSITE" id="PS50209">
    <property type="entry name" value="CARD"/>
    <property type="match status" value="1"/>
</dbReference>
<keyword evidence="12" id="KW-0067">ATP-binding</keyword>
<keyword evidence="5" id="KW-1003">Cell membrane</keyword>
<keyword evidence="7" id="KW-0399">Innate immunity</keyword>
<keyword evidence="14" id="KW-0391">Immunity</keyword>
<evidence type="ECO:0000256" key="13">
    <source>
        <dbReference type="ARBA" id="ARBA00022843"/>
    </source>
</evidence>
<dbReference type="GO" id="GO:0060907">
    <property type="term" value="P:positive regulation of macrophage cytokine production"/>
    <property type="evidence" value="ECO:0007669"/>
    <property type="project" value="Ensembl"/>
</dbReference>
<accession>A0A6P3EKP3</accession>
<evidence type="ECO:0000313" key="24">
    <source>
        <dbReference type="RefSeq" id="XP_023565706.1"/>
    </source>
</evidence>
<comment type="subcellular location">
    <subcellularLocation>
        <location evidence="3">Apical cell membrane</location>
    </subcellularLocation>
    <subcellularLocation>
        <location evidence="1">Basolateral cell membrane</location>
    </subcellularLocation>
    <subcellularLocation>
        <location evidence="2">Cell membrane</location>
        <topology evidence="2">Lipid-anchor</topology>
    </subcellularLocation>
    <subcellularLocation>
        <location evidence="4">Cytoplasm</location>
    </subcellularLocation>
</comment>
<dbReference type="RefSeq" id="XP_023565707.1">
    <property type="nucleotide sequence ID" value="XM_023709939.1"/>
</dbReference>
<evidence type="ECO:0000256" key="8">
    <source>
        <dbReference type="ARBA" id="ARBA00022614"/>
    </source>
</evidence>
<evidence type="ECO:0000256" key="14">
    <source>
        <dbReference type="ARBA" id="ARBA00022859"/>
    </source>
</evidence>
<dbReference type="CDD" id="cd08324">
    <property type="entry name" value="CARD_NOD1_CARD4"/>
    <property type="match status" value="1"/>
</dbReference>
<evidence type="ECO:0000256" key="6">
    <source>
        <dbReference type="ARBA" id="ARBA00022490"/>
    </source>
</evidence>
<dbReference type="InterPro" id="IPR041267">
    <property type="entry name" value="NLRP_HD2"/>
</dbReference>
<dbReference type="GO" id="GO:0006915">
    <property type="term" value="P:apoptotic process"/>
    <property type="evidence" value="ECO:0007669"/>
    <property type="project" value="UniProtKB-KW"/>
</dbReference>
<dbReference type="GO" id="GO:0034976">
    <property type="term" value="P:response to endoplasmic reticulum stress"/>
    <property type="evidence" value="ECO:0007669"/>
    <property type="project" value="Ensembl"/>
</dbReference>
<evidence type="ECO:0000256" key="11">
    <source>
        <dbReference type="ARBA" id="ARBA00022741"/>
    </source>
</evidence>
<dbReference type="GO" id="GO:0050700">
    <property type="term" value="F:CARD domain binding"/>
    <property type="evidence" value="ECO:0007669"/>
    <property type="project" value="Ensembl"/>
</dbReference>
<dbReference type="GO" id="GO:0042981">
    <property type="term" value="P:regulation of apoptotic process"/>
    <property type="evidence" value="ECO:0007669"/>
    <property type="project" value="InterPro"/>
</dbReference>
<name>A0A6P3EKP3_OCTDE</name>
<dbReference type="InterPro" id="IPR041075">
    <property type="entry name" value="NOD1/2_WH"/>
</dbReference>
<evidence type="ECO:0000256" key="15">
    <source>
        <dbReference type="ARBA" id="ARBA00023136"/>
    </source>
</evidence>
<dbReference type="OrthoDB" id="120976at2759"/>
<keyword evidence="11" id="KW-0547">Nucleotide-binding</keyword>
<dbReference type="GO" id="GO:0050829">
    <property type="term" value="P:defense response to Gram-negative bacterium"/>
    <property type="evidence" value="ECO:0007669"/>
    <property type="project" value="Ensembl"/>
</dbReference>
<dbReference type="GO" id="GO:0032755">
    <property type="term" value="P:positive regulation of interleukin-6 production"/>
    <property type="evidence" value="ECO:0007669"/>
    <property type="project" value="Ensembl"/>
</dbReference>
<keyword evidence="22" id="KW-1185">Reference proteome</keyword>
<dbReference type="GO" id="GO:0032874">
    <property type="term" value="P:positive regulation of stress-activated MAPK cascade"/>
    <property type="evidence" value="ECO:0007669"/>
    <property type="project" value="Ensembl"/>
</dbReference>
<evidence type="ECO:0000313" key="22">
    <source>
        <dbReference type="Proteomes" id="UP000515203"/>
    </source>
</evidence>
<dbReference type="GO" id="GO:0042834">
    <property type="term" value="F:peptidoglycan binding"/>
    <property type="evidence" value="ECO:0007669"/>
    <property type="project" value="Ensembl"/>
</dbReference>
<dbReference type="GO" id="GO:0045335">
    <property type="term" value="C:phagocytic vesicle"/>
    <property type="evidence" value="ECO:0007669"/>
    <property type="project" value="Ensembl"/>
</dbReference>
<dbReference type="GO" id="GO:0016323">
    <property type="term" value="C:basolateral plasma membrane"/>
    <property type="evidence" value="ECO:0007669"/>
    <property type="project" value="UniProtKB-SubCell"/>
</dbReference>